<dbReference type="InterPro" id="IPR026960">
    <property type="entry name" value="RVT-Znf"/>
</dbReference>
<evidence type="ECO:0000313" key="2">
    <source>
        <dbReference type="EnsemblPlants" id="QL04p018927:mrna"/>
    </source>
</evidence>
<feature type="domain" description="Reverse transcriptase zinc-binding" evidence="1">
    <location>
        <begin position="84"/>
        <end position="127"/>
    </location>
</feature>
<dbReference type="Gramene" id="QL04p018927:mrna">
    <property type="protein sequence ID" value="QL04p018927:mrna"/>
    <property type="gene ID" value="QL04p018927"/>
</dbReference>
<dbReference type="Pfam" id="PF13966">
    <property type="entry name" value="zf-RVT"/>
    <property type="match status" value="1"/>
</dbReference>
<dbReference type="AlphaFoldDB" id="A0A7N2LDT8"/>
<reference evidence="2 3" key="1">
    <citation type="journal article" date="2016" name="G3 (Bethesda)">
        <title>First Draft Assembly and Annotation of the Genome of a California Endemic Oak Quercus lobata Nee (Fagaceae).</title>
        <authorList>
            <person name="Sork V.L."/>
            <person name="Fitz-Gibbon S.T."/>
            <person name="Puiu D."/>
            <person name="Crepeau M."/>
            <person name="Gugger P.F."/>
            <person name="Sherman R."/>
            <person name="Stevens K."/>
            <person name="Langley C.H."/>
            <person name="Pellegrini M."/>
            <person name="Salzberg S.L."/>
        </authorList>
    </citation>
    <scope>NUCLEOTIDE SEQUENCE [LARGE SCALE GENOMIC DNA]</scope>
    <source>
        <strain evidence="2 3">cv. SW786</strain>
    </source>
</reference>
<dbReference type="EnsemblPlants" id="QL04p018927:mrna">
    <property type="protein sequence ID" value="QL04p018927:mrna"/>
    <property type="gene ID" value="QL04p018927"/>
</dbReference>
<dbReference type="InParanoid" id="A0A7N2LDT8"/>
<evidence type="ECO:0000259" key="1">
    <source>
        <dbReference type="Pfam" id="PF13966"/>
    </source>
</evidence>
<dbReference type="EMBL" id="LRBV02000004">
    <property type="status" value="NOT_ANNOTATED_CDS"/>
    <property type="molecule type" value="Genomic_DNA"/>
</dbReference>
<organism evidence="2 3">
    <name type="scientific">Quercus lobata</name>
    <name type="common">Valley oak</name>
    <dbReference type="NCBI Taxonomy" id="97700"/>
    <lineage>
        <taxon>Eukaryota</taxon>
        <taxon>Viridiplantae</taxon>
        <taxon>Streptophyta</taxon>
        <taxon>Embryophyta</taxon>
        <taxon>Tracheophyta</taxon>
        <taxon>Spermatophyta</taxon>
        <taxon>Magnoliopsida</taxon>
        <taxon>eudicotyledons</taxon>
        <taxon>Gunneridae</taxon>
        <taxon>Pentapetalae</taxon>
        <taxon>rosids</taxon>
        <taxon>fabids</taxon>
        <taxon>Fagales</taxon>
        <taxon>Fagaceae</taxon>
        <taxon>Quercus</taxon>
    </lineage>
</organism>
<protein>
    <recommendedName>
        <fullName evidence="1">Reverse transcriptase zinc-binding domain-containing protein</fullName>
    </recommendedName>
</protein>
<dbReference type="Proteomes" id="UP000594261">
    <property type="component" value="Chromosome 4"/>
</dbReference>
<proteinExistence type="predicted"/>
<sequence length="185" mass="21364">MIGLRVTNRERPREKHMLKSKKSHARMDFDFGSFLETPIEGLEELASNFLLAVEEKIRQRAAGNALNKKTKGGGKGLRESRSLDRLSTFERLVKWGWQGNLLCGFCRNKCESRDHIFFVCSFSSRMWQQKMQSDGLMLFSYDPESQQVKNLEFCESTCCSYADNYVENLVLLDKPNDVVSKEESE</sequence>
<reference evidence="2" key="2">
    <citation type="submission" date="2021-01" db="UniProtKB">
        <authorList>
            <consortium name="EnsemblPlants"/>
        </authorList>
    </citation>
    <scope>IDENTIFICATION</scope>
</reference>
<evidence type="ECO:0000313" key="3">
    <source>
        <dbReference type="Proteomes" id="UP000594261"/>
    </source>
</evidence>
<accession>A0A7N2LDT8</accession>
<name>A0A7N2LDT8_QUELO</name>
<keyword evidence="3" id="KW-1185">Reference proteome</keyword>